<dbReference type="InterPro" id="IPR031304">
    <property type="entry name" value="SLT_2"/>
</dbReference>
<dbReference type="PANTHER" id="PTHR30163">
    <property type="entry name" value="MEMBRANE-BOUND LYTIC MUREIN TRANSGLYCOSYLASE B"/>
    <property type="match status" value="1"/>
</dbReference>
<sequence length="251" mass="26088">MMRGVRIRMAAVRALSTRAGLLGTAAALVLLTGCGTVHLTPVPDDMPPPAGAPLPAIDLDAPGRSATALADWAHEQHGSTGIPVVALEAYGYAAAVMARSRPDCGIGWTTLAGIASVESQHGSHGGSHLADDGTVSPPIRGLPLDGSPGRARILDTGSTEANPIYVRAMGPFQFIPETWQRWGVDANGDGKIDPDNIDDAALTAARYLCAMGGNLTAAPGWQQALLTYNQSTSYMNTVRYRAAAYSVGRSV</sequence>
<dbReference type="Proteomes" id="UP000267164">
    <property type="component" value="Chromosome"/>
</dbReference>
<dbReference type="CDD" id="cd13399">
    <property type="entry name" value="Slt35-like"/>
    <property type="match status" value="1"/>
</dbReference>
<evidence type="ECO:0000259" key="2">
    <source>
        <dbReference type="Pfam" id="PF13406"/>
    </source>
</evidence>
<keyword evidence="4" id="KW-1185">Reference proteome</keyword>
<proteinExistence type="predicted"/>
<dbReference type="PANTHER" id="PTHR30163:SF8">
    <property type="entry name" value="LYTIC MUREIN TRANSGLYCOSYLASE"/>
    <property type="match status" value="1"/>
</dbReference>
<feature type="domain" description="Transglycosylase SLT" evidence="2">
    <location>
        <begin position="168"/>
        <end position="212"/>
    </location>
</feature>
<feature type="region of interest" description="Disordered" evidence="1">
    <location>
        <begin position="119"/>
        <end position="148"/>
    </location>
</feature>
<name>A0A386Z5E7_9NOCA</name>
<evidence type="ECO:0000313" key="4">
    <source>
        <dbReference type="Proteomes" id="UP000267164"/>
    </source>
</evidence>
<dbReference type="Pfam" id="PF13406">
    <property type="entry name" value="SLT_2"/>
    <property type="match status" value="1"/>
</dbReference>
<dbReference type="OrthoDB" id="9796191at2"/>
<evidence type="ECO:0000313" key="3">
    <source>
        <dbReference type="EMBL" id="AYF72881.1"/>
    </source>
</evidence>
<dbReference type="AlphaFoldDB" id="A0A386Z5E7"/>
<dbReference type="SUPFAM" id="SSF53955">
    <property type="entry name" value="Lysozyme-like"/>
    <property type="match status" value="1"/>
</dbReference>
<dbReference type="PROSITE" id="PS51257">
    <property type="entry name" value="PROKAR_LIPOPROTEIN"/>
    <property type="match status" value="1"/>
</dbReference>
<dbReference type="EMBL" id="CP032568">
    <property type="protein sequence ID" value="AYF72881.1"/>
    <property type="molecule type" value="Genomic_DNA"/>
</dbReference>
<gene>
    <name evidence="3" type="ORF">D7D52_02255</name>
</gene>
<dbReference type="KEGG" id="nyu:D7D52_02255"/>
<organism evidence="3 4">
    <name type="scientific">Nocardia yunnanensis</name>
    <dbReference type="NCBI Taxonomy" id="2382165"/>
    <lineage>
        <taxon>Bacteria</taxon>
        <taxon>Bacillati</taxon>
        <taxon>Actinomycetota</taxon>
        <taxon>Actinomycetes</taxon>
        <taxon>Mycobacteriales</taxon>
        <taxon>Nocardiaceae</taxon>
        <taxon>Nocardia</taxon>
    </lineage>
</organism>
<dbReference type="InterPro" id="IPR023346">
    <property type="entry name" value="Lysozyme-like_dom_sf"/>
</dbReference>
<evidence type="ECO:0000256" key="1">
    <source>
        <dbReference type="SAM" id="MobiDB-lite"/>
    </source>
</evidence>
<dbReference type="Gene3D" id="1.10.530.10">
    <property type="match status" value="1"/>
</dbReference>
<dbReference type="GO" id="GO:0008933">
    <property type="term" value="F:peptidoglycan lytic transglycosylase activity"/>
    <property type="evidence" value="ECO:0007669"/>
    <property type="project" value="TreeGrafter"/>
</dbReference>
<dbReference type="InterPro" id="IPR043426">
    <property type="entry name" value="MltB-like"/>
</dbReference>
<dbReference type="GO" id="GO:0009253">
    <property type="term" value="P:peptidoglycan catabolic process"/>
    <property type="evidence" value="ECO:0007669"/>
    <property type="project" value="TreeGrafter"/>
</dbReference>
<reference evidence="3 4" key="1">
    <citation type="submission" date="2018-09" db="EMBL/GenBank/DDBJ databases">
        <title>Nocardia yunnanensis sp. nov., an actinomycete isolated from a soil sample.</title>
        <authorList>
            <person name="Zhang J."/>
        </authorList>
    </citation>
    <scope>NUCLEOTIDE SEQUENCE [LARGE SCALE GENOMIC DNA]</scope>
    <source>
        <strain evidence="3 4">CFHS0054</strain>
    </source>
</reference>
<accession>A0A386Z5E7</accession>
<protein>
    <submittedName>
        <fullName evidence="3">Murein transglycosylase</fullName>
    </submittedName>
</protein>
<dbReference type="Gene3D" id="1.10.8.350">
    <property type="entry name" value="Bacterial muramidase"/>
    <property type="match status" value="1"/>
</dbReference>